<dbReference type="InterPro" id="IPR050346">
    <property type="entry name" value="FMO-like"/>
</dbReference>
<dbReference type="InterPro" id="IPR036188">
    <property type="entry name" value="FAD/NAD-bd_sf"/>
</dbReference>
<dbReference type="PRINTS" id="PR00419">
    <property type="entry name" value="ADXRDTASE"/>
</dbReference>
<keyword evidence="1" id="KW-0285">Flavoprotein</keyword>
<dbReference type="EMBL" id="JARIHO010000014">
    <property type="protein sequence ID" value="KAJ7350690.1"/>
    <property type="molecule type" value="Genomic_DNA"/>
</dbReference>
<keyword evidence="4" id="KW-0732">Signal</keyword>
<evidence type="ECO:0000313" key="6">
    <source>
        <dbReference type="Proteomes" id="UP001218218"/>
    </source>
</evidence>
<proteinExistence type="predicted"/>
<dbReference type="Gene3D" id="3.50.50.60">
    <property type="entry name" value="FAD/NAD(P)-binding domain"/>
    <property type="match status" value="2"/>
</dbReference>
<comment type="caution">
    <text evidence="5">The sequence shown here is derived from an EMBL/GenBank/DDBJ whole genome shotgun (WGS) entry which is preliminary data.</text>
</comment>
<dbReference type="GO" id="GO:0016491">
    <property type="term" value="F:oxidoreductase activity"/>
    <property type="evidence" value="ECO:0007669"/>
    <property type="project" value="UniProtKB-KW"/>
</dbReference>
<protein>
    <submittedName>
        <fullName evidence="5">FAD/NAD-P-binding domain-containing protein</fullName>
    </submittedName>
</protein>
<evidence type="ECO:0000256" key="3">
    <source>
        <dbReference type="ARBA" id="ARBA00023002"/>
    </source>
</evidence>
<feature type="chain" id="PRO_5042154180" evidence="4">
    <location>
        <begin position="22"/>
        <end position="502"/>
    </location>
</feature>
<evidence type="ECO:0000313" key="5">
    <source>
        <dbReference type="EMBL" id="KAJ7350690.1"/>
    </source>
</evidence>
<organism evidence="5 6">
    <name type="scientific">Mycena albidolilacea</name>
    <dbReference type="NCBI Taxonomy" id="1033008"/>
    <lineage>
        <taxon>Eukaryota</taxon>
        <taxon>Fungi</taxon>
        <taxon>Dikarya</taxon>
        <taxon>Basidiomycota</taxon>
        <taxon>Agaricomycotina</taxon>
        <taxon>Agaricomycetes</taxon>
        <taxon>Agaricomycetidae</taxon>
        <taxon>Agaricales</taxon>
        <taxon>Marasmiineae</taxon>
        <taxon>Mycenaceae</taxon>
        <taxon>Mycena</taxon>
    </lineage>
</organism>
<dbReference type="Proteomes" id="UP001218218">
    <property type="component" value="Unassembled WGS sequence"/>
</dbReference>
<keyword evidence="2" id="KW-0274">FAD</keyword>
<evidence type="ECO:0000256" key="2">
    <source>
        <dbReference type="ARBA" id="ARBA00022827"/>
    </source>
</evidence>
<keyword evidence="6" id="KW-1185">Reference proteome</keyword>
<dbReference type="PANTHER" id="PTHR23023">
    <property type="entry name" value="DIMETHYLANILINE MONOOXYGENASE"/>
    <property type="match status" value="1"/>
</dbReference>
<reference evidence="5" key="1">
    <citation type="submission" date="2023-03" db="EMBL/GenBank/DDBJ databases">
        <title>Massive genome expansion in bonnet fungi (Mycena s.s.) driven by repeated elements and novel gene families across ecological guilds.</title>
        <authorList>
            <consortium name="Lawrence Berkeley National Laboratory"/>
            <person name="Harder C.B."/>
            <person name="Miyauchi S."/>
            <person name="Viragh M."/>
            <person name="Kuo A."/>
            <person name="Thoen E."/>
            <person name="Andreopoulos B."/>
            <person name="Lu D."/>
            <person name="Skrede I."/>
            <person name="Drula E."/>
            <person name="Henrissat B."/>
            <person name="Morin E."/>
            <person name="Kohler A."/>
            <person name="Barry K."/>
            <person name="LaButti K."/>
            <person name="Morin E."/>
            <person name="Salamov A."/>
            <person name="Lipzen A."/>
            <person name="Mereny Z."/>
            <person name="Hegedus B."/>
            <person name="Baldrian P."/>
            <person name="Stursova M."/>
            <person name="Weitz H."/>
            <person name="Taylor A."/>
            <person name="Grigoriev I.V."/>
            <person name="Nagy L.G."/>
            <person name="Martin F."/>
            <person name="Kauserud H."/>
        </authorList>
    </citation>
    <scope>NUCLEOTIDE SEQUENCE</scope>
    <source>
        <strain evidence="5">CBHHK002</strain>
    </source>
</reference>
<dbReference type="Pfam" id="PF13450">
    <property type="entry name" value="NAD_binding_8"/>
    <property type="match status" value="1"/>
</dbReference>
<feature type="signal peptide" evidence="4">
    <location>
        <begin position="1"/>
        <end position="21"/>
    </location>
</feature>
<name>A0AAD7A6P4_9AGAR</name>
<dbReference type="SUPFAM" id="SSF51905">
    <property type="entry name" value="FAD/NAD(P)-binding domain"/>
    <property type="match status" value="1"/>
</dbReference>
<gene>
    <name evidence="5" type="ORF">DFH08DRAFT_1078843</name>
</gene>
<sequence length="502" mass="56034">MVAFSTAHAIFLAKVTLPALAQQTFFNSWDATDPPQWTTFPHPIRRVAVIGAGPTGLQTAAELLEANLTVRLFERAPSPGGNWLYTEETAVRETYPETNSTGPEWHPHEFPATAYYEEGDDGITLDERWRKHWRPRPAWYQLRTNTPGPLTRLPGIEHAPDTPWRLSVHDVERNVRAYASLHGLNSNDRLRSPSGLPVTSYSTGCLNPVASNPSGGTEEFDAVVIATSRHNEAKVPDNKGIGNWSAATENGRYVMYHSQAFRHAEHYAGKTVLIVGASVSATQISRLVAPFTNRLLASVRPNSIRDAYGLDILFSFDEKVEVVPEISSFEPLDGNNVSVKAGKIKLINGVVLDGIDEIILATGYSTNTFLPDLVNPRTLDNLHWTGHYIDDPTLVYTHSLRPWVYGTCCHVFARVFTGKARLPSRERMRGEYDSGKYQFGTPLDVVLQEAVRKLYAGWLNSEALELGGQFIESPPIEAREMFTYFVNTHYKKDLVSHDNFTP</sequence>
<dbReference type="AlphaFoldDB" id="A0AAD7A6P4"/>
<evidence type="ECO:0000256" key="4">
    <source>
        <dbReference type="SAM" id="SignalP"/>
    </source>
</evidence>
<accession>A0AAD7A6P4</accession>
<evidence type="ECO:0000256" key="1">
    <source>
        <dbReference type="ARBA" id="ARBA00022630"/>
    </source>
</evidence>
<keyword evidence="3" id="KW-0560">Oxidoreductase</keyword>